<name>A0AAN7AUL8_9PEZI</name>
<accession>A0AAN7AUL8</accession>
<protein>
    <submittedName>
        <fullName evidence="2">Uncharacterized protein</fullName>
    </submittedName>
</protein>
<dbReference type="EMBL" id="MU863928">
    <property type="protein sequence ID" value="KAK4199734.1"/>
    <property type="molecule type" value="Genomic_DNA"/>
</dbReference>
<evidence type="ECO:0000313" key="3">
    <source>
        <dbReference type="Proteomes" id="UP001303160"/>
    </source>
</evidence>
<gene>
    <name evidence="2" type="ORF">QBC40DRAFT_281353</name>
</gene>
<dbReference type="AlphaFoldDB" id="A0AAN7AUL8"/>
<evidence type="ECO:0000313" key="2">
    <source>
        <dbReference type="EMBL" id="KAK4199734.1"/>
    </source>
</evidence>
<comment type="caution">
    <text evidence="2">The sequence shown here is derived from an EMBL/GenBank/DDBJ whole genome shotgun (WGS) entry which is preliminary data.</text>
</comment>
<keyword evidence="3" id="KW-1185">Reference proteome</keyword>
<feature type="region of interest" description="Disordered" evidence="1">
    <location>
        <begin position="88"/>
        <end position="115"/>
    </location>
</feature>
<sequence length="115" mass="13116">MKYSKNAPRHQKSIISQTTTFPSSYYRTQPFPALFPTKTYEWRPNPTRCTNYVSRFGERCKLCVIVKEGHSLTRGLLPDELWMTPAYNDQNAQGSKSEKKSGSSSVGYLASWLGK</sequence>
<dbReference type="Proteomes" id="UP001303160">
    <property type="component" value="Unassembled WGS sequence"/>
</dbReference>
<evidence type="ECO:0000256" key="1">
    <source>
        <dbReference type="SAM" id="MobiDB-lite"/>
    </source>
</evidence>
<reference evidence="2" key="2">
    <citation type="submission" date="2023-05" db="EMBL/GenBank/DDBJ databases">
        <authorList>
            <consortium name="Lawrence Berkeley National Laboratory"/>
            <person name="Steindorff A."/>
            <person name="Hensen N."/>
            <person name="Bonometti L."/>
            <person name="Westerberg I."/>
            <person name="Brannstrom I.O."/>
            <person name="Guillou S."/>
            <person name="Cros-Aarteil S."/>
            <person name="Calhoun S."/>
            <person name="Haridas S."/>
            <person name="Kuo A."/>
            <person name="Mondo S."/>
            <person name="Pangilinan J."/>
            <person name="Riley R."/>
            <person name="Labutti K."/>
            <person name="Andreopoulos B."/>
            <person name="Lipzen A."/>
            <person name="Chen C."/>
            <person name="Yanf M."/>
            <person name="Daum C."/>
            <person name="Ng V."/>
            <person name="Clum A."/>
            <person name="Ohm R."/>
            <person name="Martin F."/>
            <person name="Silar P."/>
            <person name="Natvig D."/>
            <person name="Lalanne C."/>
            <person name="Gautier V."/>
            <person name="Ament-Velasquez S.L."/>
            <person name="Kruys A."/>
            <person name="Hutchinson M.I."/>
            <person name="Powell A.J."/>
            <person name="Barry K."/>
            <person name="Miller A.N."/>
            <person name="Grigoriev I.V."/>
            <person name="Debuchy R."/>
            <person name="Gladieux P."/>
            <person name="Thoren M.H."/>
            <person name="Johannesson H."/>
        </authorList>
    </citation>
    <scope>NUCLEOTIDE SEQUENCE</scope>
    <source>
        <strain evidence="2">CBS 315.58</strain>
    </source>
</reference>
<reference evidence="2" key="1">
    <citation type="journal article" date="2023" name="Mol. Phylogenet. Evol.">
        <title>Genome-scale phylogeny and comparative genomics of the fungal order Sordariales.</title>
        <authorList>
            <person name="Hensen N."/>
            <person name="Bonometti L."/>
            <person name="Westerberg I."/>
            <person name="Brannstrom I.O."/>
            <person name="Guillou S."/>
            <person name="Cros-Aarteil S."/>
            <person name="Calhoun S."/>
            <person name="Haridas S."/>
            <person name="Kuo A."/>
            <person name="Mondo S."/>
            <person name="Pangilinan J."/>
            <person name="Riley R."/>
            <person name="LaButti K."/>
            <person name="Andreopoulos B."/>
            <person name="Lipzen A."/>
            <person name="Chen C."/>
            <person name="Yan M."/>
            <person name="Daum C."/>
            <person name="Ng V."/>
            <person name="Clum A."/>
            <person name="Steindorff A."/>
            <person name="Ohm R.A."/>
            <person name="Martin F."/>
            <person name="Silar P."/>
            <person name="Natvig D.O."/>
            <person name="Lalanne C."/>
            <person name="Gautier V."/>
            <person name="Ament-Velasquez S.L."/>
            <person name="Kruys A."/>
            <person name="Hutchinson M.I."/>
            <person name="Powell A.J."/>
            <person name="Barry K."/>
            <person name="Miller A.N."/>
            <person name="Grigoriev I.V."/>
            <person name="Debuchy R."/>
            <person name="Gladieux P."/>
            <person name="Hiltunen Thoren M."/>
            <person name="Johannesson H."/>
        </authorList>
    </citation>
    <scope>NUCLEOTIDE SEQUENCE</scope>
    <source>
        <strain evidence="2">CBS 315.58</strain>
    </source>
</reference>
<organism evidence="2 3">
    <name type="scientific">Triangularia verruculosa</name>
    <dbReference type="NCBI Taxonomy" id="2587418"/>
    <lineage>
        <taxon>Eukaryota</taxon>
        <taxon>Fungi</taxon>
        <taxon>Dikarya</taxon>
        <taxon>Ascomycota</taxon>
        <taxon>Pezizomycotina</taxon>
        <taxon>Sordariomycetes</taxon>
        <taxon>Sordariomycetidae</taxon>
        <taxon>Sordariales</taxon>
        <taxon>Podosporaceae</taxon>
        <taxon>Triangularia</taxon>
    </lineage>
</organism>
<proteinExistence type="predicted"/>